<reference evidence="5" key="1">
    <citation type="submission" date="2018-06" db="EMBL/GenBank/DDBJ databases">
        <authorList>
            <person name="Strepis N."/>
        </authorList>
    </citation>
    <scope>NUCLEOTIDE SEQUENCE [LARGE SCALE GENOMIC DNA]</scope>
    <source>
        <strain evidence="5">LUCI</strain>
    </source>
</reference>
<dbReference type="OrthoDB" id="9791143at2"/>
<dbReference type="RefSeq" id="WP_122630040.1">
    <property type="nucleotide sequence ID" value="NZ_UPPP01000113.1"/>
</dbReference>
<dbReference type="SUPFAM" id="SSF46785">
    <property type="entry name" value="Winged helix' DNA-binding domain"/>
    <property type="match status" value="1"/>
</dbReference>
<protein>
    <recommendedName>
        <fullName evidence="4">HTH hxlR-type domain-containing protein</fullName>
    </recommendedName>
</protein>
<evidence type="ECO:0000313" key="5">
    <source>
        <dbReference type="EMBL" id="VBB09226.1"/>
    </source>
</evidence>
<gene>
    <name evidence="5" type="ORF">LUCI_4516</name>
</gene>
<dbReference type="PANTHER" id="PTHR33204">
    <property type="entry name" value="TRANSCRIPTIONAL REGULATOR, MARR FAMILY"/>
    <property type="match status" value="1"/>
</dbReference>
<evidence type="ECO:0000259" key="4">
    <source>
        <dbReference type="PROSITE" id="PS51118"/>
    </source>
</evidence>
<dbReference type="Pfam" id="PF01638">
    <property type="entry name" value="HxlR"/>
    <property type="match status" value="1"/>
</dbReference>
<organism evidence="5 6">
    <name type="scientific">Lucifera butyrica</name>
    <dbReference type="NCBI Taxonomy" id="1351585"/>
    <lineage>
        <taxon>Bacteria</taxon>
        <taxon>Bacillati</taxon>
        <taxon>Bacillota</taxon>
        <taxon>Negativicutes</taxon>
        <taxon>Veillonellales</taxon>
        <taxon>Veillonellaceae</taxon>
        <taxon>Lucifera</taxon>
    </lineage>
</organism>
<dbReference type="AlphaFoldDB" id="A0A498R938"/>
<evidence type="ECO:0000313" key="6">
    <source>
        <dbReference type="Proteomes" id="UP000277811"/>
    </source>
</evidence>
<dbReference type="Proteomes" id="UP000277811">
    <property type="component" value="Unassembled WGS sequence"/>
</dbReference>
<keyword evidence="3" id="KW-0804">Transcription</keyword>
<keyword evidence="1" id="KW-0805">Transcription regulation</keyword>
<proteinExistence type="predicted"/>
<keyword evidence="6" id="KW-1185">Reference proteome</keyword>
<accession>A0A498R938</accession>
<dbReference type="InterPro" id="IPR036388">
    <property type="entry name" value="WH-like_DNA-bd_sf"/>
</dbReference>
<dbReference type="CDD" id="cd00090">
    <property type="entry name" value="HTH_ARSR"/>
    <property type="match status" value="1"/>
</dbReference>
<dbReference type="EMBL" id="UPPP01000113">
    <property type="protein sequence ID" value="VBB09226.1"/>
    <property type="molecule type" value="Genomic_DNA"/>
</dbReference>
<dbReference type="InterPro" id="IPR011991">
    <property type="entry name" value="ArsR-like_HTH"/>
</dbReference>
<feature type="domain" description="HTH hxlR-type" evidence="4">
    <location>
        <begin position="9"/>
        <end position="107"/>
    </location>
</feature>
<evidence type="ECO:0000256" key="1">
    <source>
        <dbReference type="ARBA" id="ARBA00023015"/>
    </source>
</evidence>
<dbReference type="InterPro" id="IPR002577">
    <property type="entry name" value="HTH_HxlR"/>
</dbReference>
<dbReference type="PROSITE" id="PS51118">
    <property type="entry name" value="HTH_HXLR"/>
    <property type="match status" value="1"/>
</dbReference>
<dbReference type="PANTHER" id="PTHR33204:SF29">
    <property type="entry name" value="TRANSCRIPTIONAL REGULATOR"/>
    <property type="match status" value="1"/>
</dbReference>
<dbReference type="InterPro" id="IPR036390">
    <property type="entry name" value="WH_DNA-bd_sf"/>
</dbReference>
<sequence length="116" mass="13475">MKDDGFGICPEATVQTLLSGKWTLAILIRLSRKTMRFNELQRELPSLTQATLTKQLRTLEKNRLIVRTVYNQIPPKVEYSLSDIGEKFKPVIQAMKAWGEEYIIQMPRFFDKVEGQ</sequence>
<evidence type="ECO:0000256" key="2">
    <source>
        <dbReference type="ARBA" id="ARBA00023125"/>
    </source>
</evidence>
<dbReference type="GO" id="GO:0003677">
    <property type="term" value="F:DNA binding"/>
    <property type="evidence" value="ECO:0007669"/>
    <property type="project" value="UniProtKB-KW"/>
</dbReference>
<dbReference type="Gene3D" id="1.10.10.10">
    <property type="entry name" value="Winged helix-like DNA-binding domain superfamily/Winged helix DNA-binding domain"/>
    <property type="match status" value="1"/>
</dbReference>
<name>A0A498R938_9FIRM</name>
<keyword evidence="2" id="KW-0238">DNA-binding</keyword>
<evidence type="ECO:0000256" key="3">
    <source>
        <dbReference type="ARBA" id="ARBA00023163"/>
    </source>
</evidence>